<dbReference type="PANTHER" id="PTHR31623:SF122">
    <property type="entry name" value="HXXXD-TYPE ACYL-TRANSFERASE FAMILY PROTEIN"/>
    <property type="match status" value="1"/>
</dbReference>
<accession>A0AAD7L346</accession>
<dbReference type="KEGG" id="qsa:O6P43_026681"/>
<reference evidence="4" key="1">
    <citation type="journal article" date="2023" name="Science">
        <title>Elucidation of the pathway for biosynthesis of saponin adjuvants from the soapbark tree.</title>
        <authorList>
            <person name="Reed J."/>
            <person name="Orme A."/>
            <person name="El-Demerdash A."/>
            <person name="Owen C."/>
            <person name="Martin L.B.B."/>
            <person name="Misra R.C."/>
            <person name="Kikuchi S."/>
            <person name="Rejzek M."/>
            <person name="Martin A.C."/>
            <person name="Harkess A."/>
            <person name="Leebens-Mack J."/>
            <person name="Louveau T."/>
            <person name="Stephenson M.J."/>
            <person name="Osbourn A."/>
        </authorList>
    </citation>
    <scope>NUCLEOTIDE SEQUENCE</scope>
    <source>
        <strain evidence="4">S10</strain>
    </source>
</reference>
<dbReference type="InterPro" id="IPR023213">
    <property type="entry name" value="CAT-like_dom_sf"/>
</dbReference>
<dbReference type="EMBL" id="JARAOO010000011">
    <property type="protein sequence ID" value="KAJ7950492.1"/>
    <property type="molecule type" value="Genomic_DNA"/>
</dbReference>
<dbReference type="AlphaFoldDB" id="A0AAD7L346"/>
<keyword evidence="2" id="KW-0808">Transferase</keyword>
<dbReference type="Pfam" id="PF02458">
    <property type="entry name" value="Transferase"/>
    <property type="match status" value="1"/>
</dbReference>
<proteinExistence type="inferred from homology"/>
<sequence length="441" mass="49272">MKVAIISRNTIKPSKPTPLHLRTYNLSLLDQLAASQHVDLIFFYPSNSNLEYKNVASQVLEKSHHLQSSLSKTLVNFYPFAGQVKDRSTIECNDHGAYFVEAQINCELRDFLSKPDPDKLCQFVPSNDPETIRLASGFLLHVQLTAFTCGGIAVTVSPSHKLTDISSLCTFIRGWTGIALGDEESVIPEFYGASFLPQGDLQNHDMITSVHRNNTKRFVFSATMIASLKDNIKRAIGHGHGQHWASSTDVVTAVLLRSFMAATKSILGSSHPFQFHQVVNLRPRMNPPLPKNSIGNLVWLSTTFFEGNETELHELTAKTRKDLEVFYHEKANKFKGHQGSAFICDLINYNRDGKLYNKNITNMLCTSLSQFPLYDFDFGGGKPIWVTCPMYNGNTIVLTSTKSGDGIEAWITLEEKVMDLVERDENLLAIASLNPSAFPNH</sequence>
<evidence type="ECO:0000256" key="1">
    <source>
        <dbReference type="ARBA" id="ARBA00009861"/>
    </source>
</evidence>
<protein>
    <submittedName>
        <fullName evidence="4">Vinorine synthase</fullName>
    </submittedName>
</protein>
<evidence type="ECO:0000313" key="5">
    <source>
        <dbReference type="Proteomes" id="UP001163823"/>
    </source>
</evidence>
<evidence type="ECO:0000256" key="2">
    <source>
        <dbReference type="ARBA" id="ARBA00022679"/>
    </source>
</evidence>
<dbReference type="PANTHER" id="PTHR31623">
    <property type="entry name" value="F21J9.9"/>
    <property type="match status" value="1"/>
</dbReference>
<name>A0AAD7L346_QUISA</name>
<keyword evidence="3" id="KW-0012">Acyltransferase</keyword>
<dbReference type="Gene3D" id="3.30.559.10">
    <property type="entry name" value="Chloramphenicol acetyltransferase-like domain"/>
    <property type="match status" value="2"/>
</dbReference>
<dbReference type="GO" id="GO:0016746">
    <property type="term" value="F:acyltransferase activity"/>
    <property type="evidence" value="ECO:0007669"/>
    <property type="project" value="UniProtKB-KW"/>
</dbReference>
<comment type="caution">
    <text evidence="4">The sequence shown here is derived from an EMBL/GenBank/DDBJ whole genome shotgun (WGS) entry which is preliminary data.</text>
</comment>
<evidence type="ECO:0000313" key="4">
    <source>
        <dbReference type="EMBL" id="KAJ7950492.1"/>
    </source>
</evidence>
<gene>
    <name evidence="4" type="ORF">O6P43_026681</name>
</gene>
<comment type="similarity">
    <text evidence="1">Belongs to the plant acyltransferase family.</text>
</comment>
<keyword evidence="5" id="KW-1185">Reference proteome</keyword>
<dbReference type="Proteomes" id="UP001163823">
    <property type="component" value="Chromosome 11"/>
</dbReference>
<evidence type="ECO:0000256" key="3">
    <source>
        <dbReference type="ARBA" id="ARBA00023315"/>
    </source>
</evidence>
<organism evidence="4 5">
    <name type="scientific">Quillaja saponaria</name>
    <name type="common">Soap bark tree</name>
    <dbReference type="NCBI Taxonomy" id="32244"/>
    <lineage>
        <taxon>Eukaryota</taxon>
        <taxon>Viridiplantae</taxon>
        <taxon>Streptophyta</taxon>
        <taxon>Embryophyta</taxon>
        <taxon>Tracheophyta</taxon>
        <taxon>Spermatophyta</taxon>
        <taxon>Magnoliopsida</taxon>
        <taxon>eudicotyledons</taxon>
        <taxon>Gunneridae</taxon>
        <taxon>Pentapetalae</taxon>
        <taxon>rosids</taxon>
        <taxon>fabids</taxon>
        <taxon>Fabales</taxon>
        <taxon>Quillajaceae</taxon>
        <taxon>Quillaja</taxon>
    </lineage>
</organism>